<keyword evidence="2" id="KW-0596">Phosphopantetheine</keyword>
<dbReference type="AlphaFoldDB" id="A0AB39S9L9"/>
<dbReference type="InterPro" id="IPR029058">
    <property type="entry name" value="AB_hydrolase_fold"/>
</dbReference>
<dbReference type="Pfam" id="PF00668">
    <property type="entry name" value="Condensation"/>
    <property type="match status" value="1"/>
</dbReference>
<dbReference type="InterPro" id="IPR009081">
    <property type="entry name" value="PP-bd_ACP"/>
</dbReference>
<dbReference type="InterPro" id="IPR045851">
    <property type="entry name" value="AMP-bd_C_sf"/>
</dbReference>
<dbReference type="Pfam" id="PF13193">
    <property type="entry name" value="AMP-binding_C"/>
    <property type="match status" value="1"/>
</dbReference>
<comment type="cofactor">
    <cofactor evidence="1">
        <name>pantetheine 4'-phosphate</name>
        <dbReference type="ChEBI" id="CHEBI:47942"/>
    </cofactor>
</comment>
<dbReference type="SMART" id="SM00824">
    <property type="entry name" value="PKS_TE"/>
    <property type="match status" value="1"/>
</dbReference>
<gene>
    <name evidence="5" type="ORF">AB5J50_15080</name>
</gene>
<sequence length="946" mass="101033">MTSAPIALPLTPQQRGVYFLHCLAPDSAVYNVPIVLRVRGGLDRERLCAAVDVLRSRHQALRLTVEERDGQVLQLIHSAETAAPVEVSWTRLPGADAETAAEEAVRRAAQPFDVVRGPLMRVDVVELSSDDHALVLCFHHLIIDEVAATALAGELDRLYGDPAALPAAGPEHQYADFCAGLLAEPDPAGLAFWRDRLAGMPVLPLPEEHIPEEHGLFTGDRVGFTVPEKTAARLAEVCRGHRVSEFMVFHAALLVLLHRWTGAADIAVGTPMSGRIDLRFAETVGFFQNTVVLRSAVVPEQGFAALLKTARRTVLESLQRQDTPFEAVVDALRPARESTRNPLFQAALVFNRRKVEQDWTLPGLQVQPLPFVWPASHFDLTVTLLHESGVLKGDFAYSAQRFTKSTLERVVAVFLHLLDGLLAAPDAPVGDVELMGADDLEHVLALGAGAGRYVLDERLRPLPLGFYGAVHTGDPAAGATTATGERGRFAPDGRFELWRDPAEAALAAHPAVRAAVIVQYAQDDGHETVGCVVPRLDAELPSTRELLTHLQARVPAHLVPQRIVFCAAIPTGADGRPDLDAVAELVAGCPEPDGLPDEPVDEEPRDDTERRLAGLFEELLGVPGLGRYDNFFDFGGHSLLAVRLVARVDEEFGRPLGVGVFMNNPTVAALARVLADGTTAETGGLVRLREGDGGSGGQHPLAVALIHPVGGTLMCYGDLVSLLPAGIEVVGLERVAGTHPEDTSYQDLVSRYAATLAGALPGRRIALLGWSLGGVLAHSVAAELGALGHDVALVALLDSLAQRTGEDAERMSGTGAELFALAAAVRQDGTGVLGATAEQQLLMRRFGVDLAALRETPAEQAARMLEDWGRLLGLVAECAPALPAAPVQLFLCADNPPGYPEALAASWEGLHGELEVRSVPGTHTEVLGSPAVEQVVAAFLERIERS</sequence>
<dbReference type="GO" id="GO:0047527">
    <property type="term" value="F:2,3-dihydroxybenzoate-serine ligase activity"/>
    <property type="evidence" value="ECO:0007669"/>
    <property type="project" value="TreeGrafter"/>
</dbReference>
<evidence type="ECO:0000313" key="5">
    <source>
        <dbReference type="EMBL" id="XDQ62029.1"/>
    </source>
</evidence>
<dbReference type="Gene3D" id="3.30.300.30">
    <property type="match status" value="1"/>
</dbReference>
<dbReference type="EMBL" id="CP163440">
    <property type="protein sequence ID" value="XDQ62029.1"/>
    <property type="molecule type" value="Genomic_DNA"/>
</dbReference>
<dbReference type="InterPro" id="IPR001031">
    <property type="entry name" value="Thioesterase"/>
</dbReference>
<dbReference type="InterPro" id="IPR020806">
    <property type="entry name" value="PKS_PP-bd"/>
</dbReference>
<dbReference type="GO" id="GO:0008610">
    <property type="term" value="P:lipid biosynthetic process"/>
    <property type="evidence" value="ECO:0007669"/>
    <property type="project" value="UniProtKB-ARBA"/>
</dbReference>
<dbReference type="CDD" id="cd19531">
    <property type="entry name" value="LCL_NRPS-like"/>
    <property type="match status" value="1"/>
</dbReference>
<keyword evidence="3" id="KW-0597">Phosphoprotein</keyword>
<reference evidence="5" key="1">
    <citation type="submission" date="2024-07" db="EMBL/GenBank/DDBJ databases">
        <authorList>
            <person name="Yu S.T."/>
        </authorList>
    </citation>
    <scope>NUCLEOTIDE SEQUENCE</scope>
    <source>
        <strain evidence="5">R35</strain>
    </source>
</reference>
<dbReference type="InterPro" id="IPR020802">
    <property type="entry name" value="TesA-like"/>
</dbReference>
<dbReference type="GO" id="GO:0005829">
    <property type="term" value="C:cytosol"/>
    <property type="evidence" value="ECO:0007669"/>
    <property type="project" value="TreeGrafter"/>
</dbReference>
<name>A0AB39S9L9_9ACTN</name>
<dbReference type="GO" id="GO:0031177">
    <property type="term" value="F:phosphopantetheine binding"/>
    <property type="evidence" value="ECO:0007669"/>
    <property type="project" value="InterPro"/>
</dbReference>
<organism evidence="5">
    <name type="scientific">Streptomyces sp. R35</name>
    <dbReference type="NCBI Taxonomy" id="3238630"/>
    <lineage>
        <taxon>Bacteria</taxon>
        <taxon>Bacillati</taxon>
        <taxon>Actinomycetota</taxon>
        <taxon>Actinomycetes</taxon>
        <taxon>Kitasatosporales</taxon>
        <taxon>Streptomycetaceae</taxon>
        <taxon>Streptomyces</taxon>
    </lineage>
</organism>
<dbReference type="GO" id="GO:0009366">
    <property type="term" value="C:enterobactin synthetase complex"/>
    <property type="evidence" value="ECO:0007669"/>
    <property type="project" value="TreeGrafter"/>
</dbReference>
<dbReference type="InterPro" id="IPR023213">
    <property type="entry name" value="CAT-like_dom_sf"/>
</dbReference>
<dbReference type="RefSeq" id="WP_369258317.1">
    <property type="nucleotide sequence ID" value="NZ_CP163440.1"/>
</dbReference>
<protein>
    <submittedName>
        <fullName evidence="5">Condensation domain-containing protein</fullName>
    </submittedName>
</protein>
<dbReference type="Gene3D" id="3.40.50.1820">
    <property type="entry name" value="alpha/beta hydrolase"/>
    <property type="match status" value="1"/>
</dbReference>
<proteinExistence type="predicted"/>
<dbReference type="Gene3D" id="3.30.559.10">
    <property type="entry name" value="Chloramphenicol acetyltransferase-like domain"/>
    <property type="match status" value="1"/>
</dbReference>
<dbReference type="PROSITE" id="PS50075">
    <property type="entry name" value="CARRIER"/>
    <property type="match status" value="1"/>
</dbReference>
<dbReference type="InterPro" id="IPR006162">
    <property type="entry name" value="Ppantetheine_attach_site"/>
</dbReference>
<dbReference type="Gene3D" id="1.10.1200.10">
    <property type="entry name" value="ACP-like"/>
    <property type="match status" value="1"/>
</dbReference>
<dbReference type="GO" id="GO:0043041">
    <property type="term" value="P:amino acid activation for nonribosomal peptide biosynthetic process"/>
    <property type="evidence" value="ECO:0007669"/>
    <property type="project" value="TreeGrafter"/>
</dbReference>
<dbReference type="Pfam" id="PF00975">
    <property type="entry name" value="Thioesterase"/>
    <property type="match status" value="1"/>
</dbReference>
<dbReference type="InterPro" id="IPR025110">
    <property type="entry name" value="AMP-bd_C"/>
</dbReference>
<evidence type="ECO:0000256" key="1">
    <source>
        <dbReference type="ARBA" id="ARBA00001957"/>
    </source>
</evidence>
<dbReference type="GO" id="GO:0009239">
    <property type="term" value="P:enterobactin biosynthetic process"/>
    <property type="evidence" value="ECO:0007669"/>
    <property type="project" value="TreeGrafter"/>
</dbReference>
<dbReference type="Gene3D" id="3.30.559.30">
    <property type="entry name" value="Nonribosomal peptide synthetase, condensation domain"/>
    <property type="match status" value="1"/>
</dbReference>
<evidence type="ECO:0000256" key="3">
    <source>
        <dbReference type="ARBA" id="ARBA00022553"/>
    </source>
</evidence>
<evidence type="ECO:0000256" key="2">
    <source>
        <dbReference type="ARBA" id="ARBA00022450"/>
    </source>
</evidence>
<dbReference type="SUPFAM" id="SSF56801">
    <property type="entry name" value="Acetyl-CoA synthetase-like"/>
    <property type="match status" value="1"/>
</dbReference>
<dbReference type="SUPFAM" id="SSF53474">
    <property type="entry name" value="alpha/beta-Hydrolases"/>
    <property type="match status" value="1"/>
</dbReference>
<dbReference type="InterPro" id="IPR001242">
    <property type="entry name" value="Condensation_dom"/>
</dbReference>
<dbReference type="PANTHER" id="PTHR45527:SF1">
    <property type="entry name" value="FATTY ACID SYNTHASE"/>
    <property type="match status" value="1"/>
</dbReference>
<dbReference type="PROSITE" id="PS00012">
    <property type="entry name" value="PHOSPHOPANTETHEINE"/>
    <property type="match status" value="1"/>
</dbReference>
<evidence type="ECO:0000259" key="4">
    <source>
        <dbReference type="PROSITE" id="PS50075"/>
    </source>
</evidence>
<dbReference type="SUPFAM" id="SSF52777">
    <property type="entry name" value="CoA-dependent acyltransferases"/>
    <property type="match status" value="2"/>
</dbReference>
<dbReference type="SMART" id="SM00823">
    <property type="entry name" value="PKS_PP"/>
    <property type="match status" value="1"/>
</dbReference>
<dbReference type="Pfam" id="PF00550">
    <property type="entry name" value="PP-binding"/>
    <property type="match status" value="1"/>
</dbReference>
<feature type="domain" description="Carrier" evidence="4">
    <location>
        <begin position="603"/>
        <end position="678"/>
    </location>
</feature>
<dbReference type="InterPro" id="IPR036736">
    <property type="entry name" value="ACP-like_sf"/>
</dbReference>
<dbReference type="PANTHER" id="PTHR45527">
    <property type="entry name" value="NONRIBOSOMAL PEPTIDE SYNTHETASE"/>
    <property type="match status" value="1"/>
</dbReference>
<dbReference type="SUPFAM" id="SSF47336">
    <property type="entry name" value="ACP-like"/>
    <property type="match status" value="1"/>
</dbReference>
<accession>A0AB39S9L9</accession>